<evidence type="ECO:0000256" key="1">
    <source>
        <dbReference type="SAM" id="MobiDB-lite"/>
    </source>
</evidence>
<evidence type="ECO:0000313" key="2">
    <source>
        <dbReference type="EMBL" id="KAJ4272135.1"/>
    </source>
</evidence>
<gene>
    <name evidence="2" type="ORF">NW762_000846</name>
</gene>
<proteinExistence type="predicted"/>
<feature type="region of interest" description="Disordered" evidence="1">
    <location>
        <begin position="84"/>
        <end position="104"/>
    </location>
</feature>
<comment type="caution">
    <text evidence="2">The sequence shown here is derived from an EMBL/GenBank/DDBJ whole genome shotgun (WGS) entry which is preliminary data.</text>
</comment>
<protein>
    <submittedName>
        <fullName evidence="2">Uncharacterized protein</fullName>
    </submittedName>
</protein>
<dbReference type="Proteomes" id="UP001152049">
    <property type="component" value="Unassembled WGS sequence"/>
</dbReference>
<dbReference type="AlphaFoldDB" id="A0A9W8VQQ5"/>
<dbReference type="OrthoDB" id="5095447at2759"/>
<reference evidence="2" key="1">
    <citation type="submission" date="2022-09" db="EMBL/GenBank/DDBJ databases">
        <title>Fusarium specimens isolated from Avocado Roots.</title>
        <authorList>
            <person name="Stajich J."/>
            <person name="Roper C."/>
            <person name="Heimlech-Rivalta G."/>
        </authorList>
    </citation>
    <scope>NUCLEOTIDE SEQUENCE</scope>
    <source>
        <strain evidence="2">CF00136</strain>
    </source>
</reference>
<dbReference type="EMBL" id="JAOQAZ010000001">
    <property type="protein sequence ID" value="KAJ4272135.1"/>
    <property type="molecule type" value="Genomic_DNA"/>
</dbReference>
<name>A0A9W8VQQ5_9HYPO</name>
<organism evidence="2 3">
    <name type="scientific">Fusarium torreyae</name>
    <dbReference type="NCBI Taxonomy" id="1237075"/>
    <lineage>
        <taxon>Eukaryota</taxon>
        <taxon>Fungi</taxon>
        <taxon>Dikarya</taxon>
        <taxon>Ascomycota</taxon>
        <taxon>Pezizomycotina</taxon>
        <taxon>Sordariomycetes</taxon>
        <taxon>Hypocreomycetidae</taxon>
        <taxon>Hypocreales</taxon>
        <taxon>Nectriaceae</taxon>
        <taxon>Fusarium</taxon>
    </lineage>
</organism>
<keyword evidence="3" id="KW-1185">Reference proteome</keyword>
<sequence>MCYYGRVVFSCTHERWGLCVKQCQIAQDFRAEKADHDCVIKRPHVPTSRKLHRKCNKCIAMDDKFTKAKKSIEDIKATLKRVEEEKNKTMESEGKGATKDDKQGLEVICEEVEVTQESEKE</sequence>
<accession>A0A9W8VQQ5</accession>
<evidence type="ECO:0000313" key="3">
    <source>
        <dbReference type="Proteomes" id="UP001152049"/>
    </source>
</evidence>